<keyword evidence="3" id="KW-1185">Reference proteome</keyword>
<dbReference type="InterPro" id="IPR036890">
    <property type="entry name" value="HATPase_C_sf"/>
</dbReference>
<dbReference type="AlphaFoldDB" id="A0A1M5CWX5"/>
<dbReference type="InterPro" id="IPR001932">
    <property type="entry name" value="PPM-type_phosphatase-like_dom"/>
</dbReference>
<dbReference type="STRING" id="1121256.SAMN02746089_02213"/>
<feature type="domain" description="PPM-type phosphatase" evidence="1">
    <location>
        <begin position="132"/>
        <end position="323"/>
    </location>
</feature>
<organism evidence="2 3">
    <name type="scientific">Caldanaerobius fijiensis DSM 17918</name>
    <dbReference type="NCBI Taxonomy" id="1121256"/>
    <lineage>
        <taxon>Bacteria</taxon>
        <taxon>Bacillati</taxon>
        <taxon>Bacillota</taxon>
        <taxon>Clostridia</taxon>
        <taxon>Thermoanaerobacterales</taxon>
        <taxon>Thermoanaerobacteraceae</taxon>
        <taxon>Caldanaerobius</taxon>
    </lineage>
</organism>
<dbReference type="Proteomes" id="UP000184088">
    <property type="component" value="Unassembled WGS sequence"/>
</dbReference>
<accession>A0A1M5CWX5</accession>
<dbReference type="SUPFAM" id="SSF55874">
    <property type="entry name" value="ATPase domain of HSP90 chaperone/DNA topoisomerase II/histidine kinase"/>
    <property type="match status" value="1"/>
</dbReference>
<evidence type="ECO:0000259" key="1">
    <source>
        <dbReference type="SMART" id="SM00331"/>
    </source>
</evidence>
<dbReference type="PANTHER" id="PTHR35801">
    <property type="entry name" value="PHOSPHOSERINE PHOSPHATASE RSBX"/>
    <property type="match status" value="1"/>
</dbReference>
<dbReference type="InterPro" id="IPR036457">
    <property type="entry name" value="PPM-type-like_dom_sf"/>
</dbReference>
<dbReference type="PANTHER" id="PTHR35801:SF1">
    <property type="entry name" value="PHOSPHOSERINE PHOSPHATASE RSBX"/>
    <property type="match status" value="1"/>
</dbReference>
<dbReference type="Gene3D" id="3.60.40.10">
    <property type="entry name" value="PPM-type phosphatase domain"/>
    <property type="match status" value="1"/>
</dbReference>
<dbReference type="RefSeq" id="WP_073345301.1">
    <property type="nucleotide sequence ID" value="NZ_FQVH01000031.1"/>
</dbReference>
<dbReference type="EMBL" id="FQVH01000031">
    <property type="protein sequence ID" value="SHF59243.1"/>
    <property type="molecule type" value="Genomic_DNA"/>
</dbReference>
<gene>
    <name evidence="2" type="ORF">SAMN02746089_02213</name>
</gene>
<reference evidence="2 3" key="1">
    <citation type="submission" date="2016-11" db="EMBL/GenBank/DDBJ databases">
        <authorList>
            <person name="Jaros S."/>
            <person name="Januszkiewicz K."/>
            <person name="Wedrychowicz H."/>
        </authorList>
    </citation>
    <scope>NUCLEOTIDE SEQUENCE [LARGE SCALE GENOMIC DNA]</scope>
    <source>
        <strain evidence="2 3">DSM 17918</strain>
    </source>
</reference>
<evidence type="ECO:0000313" key="3">
    <source>
        <dbReference type="Proteomes" id="UP000184088"/>
    </source>
</evidence>
<evidence type="ECO:0000313" key="2">
    <source>
        <dbReference type="EMBL" id="SHF59243.1"/>
    </source>
</evidence>
<dbReference type="SMART" id="SM00331">
    <property type="entry name" value="PP2C_SIG"/>
    <property type="match status" value="1"/>
</dbReference>
<dbReference type="InterPro" id="IPR039248">
    <property type="entry name" value="Ptase_RsbX"/>
</dbReference>
<dbReference type="SUPFAM" id="SSF81606">
    <property type="entry name" value="PP2C-like"/>
    <property type="match status" value="1"/>
</dbReference>
<proteinExistence type="predicted"/>
<dbReference type="Gene3D" id="3.30.565.10">
    <property type="entry name" value="Histidine kinase-like ATPase, C-terminal domain"/>
    <property type="match status" value="1"/>
</dbReference>
<dbReference type="OrthoDB" id="1805512at2"/>
<sequence>MNKYSDLLKVNISTDADIYILSYKLNKFLEKNNLINPAISLVARELATNILKYGTRGFIEVTYDGELLVITADDMGKNNVELSGKGLGIGLDVVKNNCDKLEITKKREGGSTVKATFLIKFLINKDNRNKFSVSIGVASKPHYLESKSGDICVYKKVDDRYFIFVADILGHGERAYETAVYIKAHIERLRETAAIQEILAELISLPGISRGFAGFIGYISHDRIEYINIGNIRIWIITPSSISKLIETPGIIGKTPLPLKTYTEHITSNYFSIIACTDGIKRQFTPTRQMYWIWDLNPHNIANKIINDFGIKEDDSTVLVAKGGSAY</sequence>
<name>A0A1M5CWX5_9THEO</name>
<protein>
    <submittedName>
        <fullName evidence="2">Stage II sporulation protein E (SpoIIE)</fullName>
    </submittedName>
</protein>